<dbReference type="SUPFAM" id="SSF51735">
    <property type="entry name" value="NAD(P)-binding Rossmann-fold domains"/>
    <property type="match status" value="1"/>
</dbReference>
<dbReference type="GO" id="GO:0006006">
    <property type="term" value="P:glucose metabolic process"/>
    <property type="evidence" value="ECO:0007669"/>
    <property type="project" value="UniProtKB-KW"/>
</dbReference>
<sequence>MTSETTLVLFGAGGDLSSRLLLPALGSLLVAQPERRVTLVGADRQDGTDADLRRTVEASFASSDASAAADRVQVRYRRTDITDAADLRALLSDVPDADGLYFAVPPAVTAAACEALEADMLPAGVMLALEKPFGTDEASARALNERLAELVPEEQVFRIDHFLGRSSVLNLLGVRFANRRLEATWSAEHIAEVSVVYDEKLGLEGRAGYYDRAGALVDMIQSHLLQVLAILGMECPPSLDAEPFRETKSAVLRAVHVRGDDPVAASRRARYAAGEIEDTARVGYLDEPDVDPANDTETLAEVVFEIRTPRWEGVPFRLRSGKALGARFAEIAVVFRPPEHVPEGFVGRADPEIIRFTLGPDRMSWEINMNGAADPLDLERETLVTAFGAGDLPPYGEILEGILDHDPMLAVRGDAAEECWRIVAPVLEAWRAGKVPLEEYPAGSLGPQGWPARV</sequence>
<gene>
    <name evidence="8" type="ORF">BKA02_001719</name>
</gene>
<evidence type="ECO:0000256" key="3">
    <source>
        <dbReference type="ARBA" id="ARBA00022857"/>
    </source>
</evidence>
<organism evidence="8 9">
    <name type="scientific">Microbacterium pseudoresistens</name>
    <dbReference type="NCBI Taxonomy" id="640634"/>
    <lineage>
        <taxon>Bacteria</taxon>
        <taxon>Bacillati</taxon>
        <taxon>Actinomycetota</taxon>
        <taxon>Actinomycetes</taxon>
        <taxon>Micrococcales</taxon>
        <taxon>Microbacteriaceae</taxon>
        <taxon>Microbacterium</taxon>
    </lineage>
</organism>
<protein>
    <submittedName>
        <fullName evidence="8">Glucose-6-phosphate 1-dehydrogenase</fullName>
        <ecNumber evidence="8">1.1.1.363</ecNumber>
        <ecNumber evidence="8">1.1.1.49</ecNumber>
    </submittedName>
</protein>
<reference evidence="8 9" key="1">
    <citation type="submission" date="2020-07" db="EMBL/GenBank/DDBJ databases">
        <title>Sequencing the genomes of 1000 actinobacteria strains.</title>
        <authorList>
            <person name="Klenk H.-P."/>
        </authorList>
    </citation>
    <scope>NUCLEOTIDE SEQUENCE [LARGE SCALE GENOMIC DNA]</scope>
    <source>
        <strain evidence="8 9">DSM 22185</strain>
    </source>
</reference>
<proteinExistence type="predicted"/>
<dbReference type="NCBIfam" id="NF009492">
    <property type="entry name" value="PRK12853.1-3"/>
    <property type="match status" value="1"/>
</dbReference>
<dbReference type="EC" id="1.1.1.49" evidence="8"/>
<dbReference type="Gene3D" id="3.40.50.720">
    <property type="entry name" value="NAD(P)-binding Rossmann-like Domain"/>
    <property type="match status" value="1"/>
</dbReference>
<evidence type="ECO:0000259" key="7">
    <source>
        <dbReference type="Pfam" id="PF02781"/>
    </source>
</evidence>
<dbReference type="EMBL" id="JACCBH010000001">
    <property type="protein sequence ID" value="NYD54664.1"/>
    <property type="molecule type" value="Genomic_DNA"/>
</dbReference>
<dbReference type="GO" id="GO:0005829">
    <property type="term" value="C:cytosol"/>
    <property type="evidence" value="ECO:0007669"/>
    <property type="project" value="TreeGrafter"/>
</dbReference>
<comment type="caution">
    <text evidence="8">The sequence shown here is derived from an EMBL/GenBank/DDBJ whole genome shotgun (WGS) entry which is preliminary data.</text>
</comment>
<dbReference type="PANTHER" id="PTHR23429:SF0">
    <property type="entry name" value="GLUCOSE-6-PHOSPHATE 1-DEHYDROGENASE"/>
    <property type="match status" value="1"/>
</dbReference>
<dbReference type="InterPro" id="IPR036291">
    <property type="entry name" value="NAD(P)-bd_dom_sf"/>
</dbReference>
<keyword evidence="2" id="KW-0313">Glucose metabolism</keyword>
<dbReference type="InterPro" id="IPR022674">
    <property type="entry name" value="G6P_DH_NAD-bd"/>
</dbReference>
<dbReference type="AlphaFoldDB" id="A0A7Y9EVP5"/>
<keyword evidence="4 8" id="KW-0560">Oxidoreductase</keyword>
<evidence type="ECO:0000256" key="2">
    <source>
        <dbReference type="ARBA" id="ARBA00022526"/>
    </source>
</evidence>
<evidence type="ECO:0000313" key="8">
    <source>
        <dbReference type="EMBL" id="NYD54664.1"/>
    </source>
</evidence>
<comment type="pathway">
    <text evidence="1">Carbohydrate degradation; pentose phosphate pathway; D-ribulose 5-phosphate from D-glucose 6-phosphate (oxidative stage): step 1/3.</text>
</comment>
<dbReference type="Pfam" id="PF02781">
    <property type="entry name" value="G6PD_C"/>
    <property type="match status" value="1"/>
</dbReference>
<dbReference type="Proteomes" id="UP000552045">
    <property type="component" value="Unassembled WGS sequence"/>
</dbReference>
<dbReference type="Pfam" id="PF00479">
    <property type="entry name" value="G6PD_N"/>
    <property type="match status" value="1"/>
</dbReference>
<dbReference type="SUPFAM" id="SSF55347">
    <property type="entry name" value="Glyceraldehyde-3-phosphate dehydrogenase-like, C-terminal domain"/>
    <property type="match status" value="1"/>
</dbReference>
<dbReference type="GO" id="GO:0050661">
    <property type="term" value="F:NADP binding"/>
    <property type="evidence" value="ECO:0007669"/>
    <property type="project" value="InterPro"/>
</dbReference>
<dbReference type="PANTHER" id="PTHR23429">
    <property type="entry name" value="GLUCOSE-6-PHOSPHATE 1-DEHYDROGENASE G6PD"/>
    <property type="match status" value="1"/>
</dbReference>
<dbReference type="InterPro" id="IPR022675">
    <property type="entry name" value="G6P_DH_C"/>
</dbReference>
<dbReference type="PRINTS" id="PR00079">
    <property type="entry name" value="G6PDHDRGNASE"/>
</dbReference>
<dbReference type="GO" id="GO:0009051">
    <property type="term" value="P:pentose-phosphate shunt, oxidative branch"/>
    <property type="evidence" value="ECO:0007669"/>
    <property type="project" value="TreeGrafter"/>
</dbReference>
<name>A0A7Y9EVP5_9MICO</name>
<keyword evidence="3" id="KW-0521">NADP</keyword>
<dbReference type="GO" id="GO:0004345">
    <property type="term" value="F:glucose-6-phosphate dehydrogenase activity"/>
    <property type="evidence" value="ECO:0007669"/>
    <property type="project" value="UniProtKB-EC"/>
</dbReference>
<evidence type="ECO:0000256" key="5">
    <source>
        <dbReference type="ARBA" id="ARBA00023277"/>
    </source>
</evidence>
<evidence type="ECO:0000313" key="9">
    <source>
        <dbReference type="Proteomes" id="UP000552045"/>
    </source>
</evidence>
<keyword evidence="9" id="KW-1185">Reference proteome</keyword>
<evidence type="ECO:0000256" key="4">
    <source>
        <dbReference type="ARBA" id="ARBA00023002"/>
    </source>
</evidence>
<dbReference type="EC" id="1.1.1.363" evidence="8"/>
<dbReference type="PIRSF" id="PIRSF000110">
    <property type="entry name" value="G6PD"/>
    <property type="match status" value="1"/>
</dbReference>
<feature type="domain" description="Glucose-6-phosphate dehydrogenase NAD-binding" evidence="6">
    <location>
        <begin position="8"/>
        <end position="170"/>
    </location>
</feature>
<accession>A0A7Y9EVP5</accession>
<evidence type="ECO:0000259" key="6">
    <source>
        <dbReference type="Pfam" id="PF00479"/>
    </source>
</evidence>
<keyword evidence="5" id="KW-0119">Carbohydrate metabolism</keyword>
<dbReference type="RefSeq" id="WP_179433149.1">
    <property type="nucleotide sequence ID" value="NZ_BAABLC010000001.1"/>
</dbReference>
<dbReference type="Gene3D" id="3.30.360.10">
    <property type="entry name" value="Dihydrodipicolinate Reductase, domain 2"/>
    <property type="match status" value="1"/>
</dbReference>
<evidence type="ECO:0000256" key="1">
    <source>
        <dbReference type="ARBA" id="ARBA00004937"/>
    </source>
</evidence>
<feature type="domain" description="Glucose-6-phosphate dehydrogenase C-terminal" evidence="7">
    <location>
        <begin position="174"/>
        <end position="448"/>
    </location>
</feature>
<dbReference type="InterPro" id="IPR001282">
    <property type="entry name" value="G6P_DH"/>
</dbReference>